<comment type="caution">
    <text evidence="2">The sequence shown here is derived from an EMBL/GenBank/DDBJ whole genome shotgun (WGS) entry which is preliminary data.</text>
</comment>
<dbReference type="Gene3D" id="2.130.10.10">
    <property type="entry name" value="YVTN repeat-like/Quinoprotein amine dehydrogenase"/>
    <property type="match status" value="2"/>
</dbReference>
<accession>A0A3D8YDN3</accession>
<dbReference type="InterPro" id="IPR011110">
    <property type="entry name" value="Reg_prop"/>
</dbReference>
<keyword evidence="3" id="KW-1185">Reference proteome</keyword>
<dbReference type="EMBL" id="QNUL01000005">
    <property type="protein sequence ID" value="REA62561.1"/>
    <property type="molecule type" value="Genomic_DNA"/>
</dbReference>
<dbReference type="SUPFAM" id="SSF63829">
    <property type="entry name" value="Calcium-dependent phosphotriesterase"/>
    <property type="match status" value="1"/>
</dbReference>
<dbReference type="Pfam" id="PF21544">
    <property type="entry name" value="PorZ_N_b_propeller"/>
    <property type="match status" value="1"/>
</dbReference>
<evidence type="ECO:0000313" key="2">
    <source>
        <dbReference type="EMBL" id="REA62561.1"/>
    </source>
</evidence>
<name>A0A3D8YDN3_9BACT</name>
<organism evidence="2 3">
    <name type="scientific">Dyadobacter luteus</name>
    <dbReference type="NCBI Taxonomy" id="2259619"/>
    <lineage>
        <taxon>Bacteria</taxon>
        <taxon>Pseudomonadati</taxon>
        <taxon>Bacteroidota</taxon>
        <taxon>Cytophagia</taxon>
        <taxon>Cytophagales</taxon>
        <taxon>Spirosomataceae</taxon>
        <taxon>Dyadobacter</taxon>
    </lineage>
</organism>
<sequence length="607" mass="65922">MLRYVLLFISIWLSGYQLTFSQTLPIGNWKSHFNYRSAHQITETPHRIYGASYNGFFSIKKTGEDFLTLGKEDGFSESGISALGWDETSELLVIAYRSGNLDIVTLNAEGQPESISLWPIFNVSSDLPVNKNIRKIEFKNGKTYLATNFGAVVLDVQNREVLETYRYIGPNGSQADVKDITLSTDSIYVLTPQGLQCSSTSGSVNRQYFANWKLLNTPGTASAILANSDKLYTGIQGKGIYERSGNSWKLIHASESNYYAFTKSGTEISVTTHNAVVTISENGSVDVLSNSLIVSPKLAITNSRKQYWIADGKNGLIGNPAGLFQIYSPADTDTTISPRPDSAIIDQAGISWTRLPAYLGGGILVKNPVNNREKLITTSAGSGGLPSSVINSITLDNEGYIWFASDRGVGYLPSEEIFNVNSINAILPVYGQRRLFVNEKCTAIAVEAGNRKWIGTRNGLYLFNADGTEQIGYFNAENSPLPSNEIRALRFLTETGSLFVDTPAGMVAYQTESAAPANSLTDVSIFPNPVRPGFSGTVGIKGLPSASRVKITQLSGRLVYESVSEGGLATWSLHDYTGKRAGSGIYLIFIVSPNGDQQLAGKLAVLD</sequence>
<gene>
    <name evidence="2" type="ORF">DSL64_09370</name>
</gene>
<dbReference type="Pfam" id="PF07494">
    <property type="entry name" value="Reg_prop"/>
    <property type="match status" value="1"/>
</dbReference>
<evidence type="ECO:0000259" key="1">
    <source>
        <dbReference type="Pfam" id="PF21544"/>
    </source>
</evidence>
<dbReference type="SUPFAM" id="SSF50998">
    <property type="entry name" value="Quinoprotein alcohol dehydrogenase-like"/>
    <property type="match status" value="1"/>
</dbReference>
<dbReference type="InterPro" id="IPR011047">
    <property type="entry name" value="Quinoprotein_ADH-like_sf"/>
</dbReference>
<dbReference type="InterPro" id="IPR048954">
    <property type="entry name" value="PorZ_N"/>
</dbReference>
<proteinExistence type="predicted"/>
<feature type="domain" description="PorZ N-terminal beta-propeller" evidence="1">
    <location>
        <begin position="48"/>
        <end position="213"/>
    </location>
</feature>
<dbReference type="AlphaFoldDB" id="A0A3D8YDN3"/>
<reference evidence="2 3" key="1">
    <citation type="submission" date="2018-07" db="EMBL/GenBank/DDBJ databases">
        <title>Dyadobacter roseus sp. nov., isolated from rose rhizosphere soil.</title>
        <authorList>
            <person name="Chen L."/>
        </authorList>
    </citation>
    <scope>NUCLEOTIDE SEQUENCE [LARGE SCALE GENOMIC DNA]</scope>
    <source>
        <strain evidence="2 3">RS19</strain>
    </source>
</reference>
<protein>
    <recommendedName>
        <fullName evidence="1">PorZ N-terminal beta-propeller domain-containing protein</fullName>
    </recommendedName>
</protein>
<evidence type="ECO:0000313" key="3">
    <source>
        <dbReference type="Proteomes" id="UP000256373"/>
    </source>
</evidence>
<dbReference type="OrthoDB" id="9807410at2"/>
<dbReference type="Proteomes" id="UP000256373">
    <property type="component" value="Unassembled WGS sequence"/>
</dbReference>
<dbReference type="InterPro" id="IPR015943">
    <property type="entry name" value="WD40/YVTN_repeat-like_dom_sf"/>
</dbReference>